<dbReference type="EMBL" id="MT309842">
    <property type="protein sequence ID" value="QJB18601.1"/>
    <property type="molecule type" value="Genomic_DNA"/>
</dbReference>
<accession>A0A858NEZ7</accession>
<evidence type="ECO:0000256" key="1">
    <source>
        <dbReference type="SAM" id="MobiDB-lite"/>
    </source>
</evidence>
<organism evidence="2">
    <name type="scientific">Genomoviridae sp</name>
    <dbReference type="NCBI Taxonomy" id="2202565"/>
    <lineage>
        <taxon>Viruses</taxon>
        <taxon>Monodnaviria</taxon>
        <taxon>Shotokuvirae</taxon>
        <taxon>Cressdnaviricota</taxon>
        <taxon>Repensiviricetes</taxon>
        <taxon>Geplafuvirales</taxon>
        <taxon>Genomoviridae</taxon>
    </lineage>
</organism>
<feature type="region of interest" description="Disordered" evidence="1">
    <location>
        <begin position="1"/>
        <end position="39"/>
    </location>
</feature>
<proteinExistence type="predicted"/>
<name>A0A858NEZ7_9VIRU</name>
<sequence>MAWRKSYRRRRRPTTRPRARVSRRKSYSARRRRPVRRTSKRRILNVASIKKRDNLMPTVLSAAGEATNGGLLVGTGFNSLFLASSRHFMQNPTTHGRNVTSTFVRGYRERINIKLGAGGTWSWRRVAFAMKGPQIRNFWIDNSLIPPIDGLQDEFGQTTVRALNTVESPILTQITTLLFEGVQNTDWYDPYTAKVDKTRVTLLYDRVRSFNPGNESGKIINIKQWLPINKNLVYDDDENAQGMTSIPYSTEGKPGIGDVYIWDMVRLESPAQAGTASFQFTPEGTWYWHER</sequence>
<evidence type="ECO:0000313" key="2">
    <source>
        <dbReference type="EMBL" id="QJB18581.1"/>
    </source>
</evidence>
<protein>
    <submittedName>
        <fullName evidence="2">Capsid protein</fullName>
    </submittedName>
</protein>
<reference evidence="2" key="1">
    <citation type="submission" date="2020-04" db="EMBL/GenBank/DDBJ databases">
        <title>Genomes of microviruses in a sewage oxidation pond.</title>
        <authorList>
            <person name="Schreck J."/>
            <person name="Kraberger S."/>
            <person name="Scotch M."/>
            <person name="Halden R.U."/>
            <person name="Varsani A."/>
        </authorList>
    </citation>
    <scope>NUCLEOTIDE SEQUENCE</scope>
    <source>
        <strain evidence="3">6537_257</strain>
        <strain evidence="2">6538_287</strain>
    </source>
</reference>
<dbReference type="EMBL" id="MT309832">
    <property type="protein sequence ID" value="QJB18581.1"/>
    <property type="molecule type" value="Genomic_DNA"/>
</dbReference>
<evidence type="ECO:0000313" key="3">
    <source>
        <dbReference type="EMBL" id="QJB18601.1"/>
    </source>
</evidence>